<dbReference type="EMBL" id="BSDR01000001">
    <property type="protein sequence ID" value="GLI35849.1"/>
    <property type="molecule type" value="Genomic_DNA"/>
</dbReference>
<evidence type="ECO:0000313" key="3">
    <source>
        <dbReference type="Proteomes" id="UP001144372"/>
    </source>
</evidence>
<dbReference type="Pfam" id="PF13785">
    <property type="entry name" value="DUF4178"/>
    <property type="match status" value="1"/>
</dbReference>
<accession>A0A9W6L9X1</accession>
<sequence>MSFWKNLFGKKEEKPSLDPLADLVLEKLKPGYLLDYDLRTWQVVAQHYHDMGDGYRREEWELRSDGEIYFLNREEDEGVYWHLTRQVPVDAVDRNLRNYIREHNDPPETLDYEGVHFRMCSYGGAKFYRNGEGPPQPFLYWDYEDEKREKILTIEQWGDIEFEAYFGQYVEEYQFTNILPGKLSS</sequence>
<reference evidence="2" key="1">
    <citation type="submission" date="2022-12" db="EMBL/GenBank/DDBJ databases">
        <title>Reference genome sequencing for broad-spectrum identification of bacterial and archaeal isolates by mass spectrometry.</title>
        <authorList>
            <person name="Sekiguchi Y."/>
            <person name="Tourlousse D.M."/>
        </authorList>
    </citation>
    <scope>NUCLEOTIDE SEQUENCE</scope>
    <source>
        <strain evidence="2">ASRB1</strain>
    </source>
</reference>
<dbReference type="RefSeq" id="WP_281795927.1">
    <property type="nucleotide sequence ID" value="NZ_BSDR01000001.1"/>
</dbReference>
<evidence type="ECO:0000313" key="2">
    <source>
        <dbReference type="EMBL" id="GLI35849.1"/>
    </source>
</evidence>
<protein>
    <recommendedName>
        <fullName evidence="1">DUF4178 domain-containing protein</fullName>
    </recommendedName>
</protein>
<name>A0A9W6L9X1_9BACT</name>
<dbReference type="AlphaFoldDB" id="A0A9W6L9X1"/>
<evidence type="ECO:0000259" key="1">
    <source>
        <dbReference type="Pfam" id="PF13785"/>
    </source>
</evidence>
<gene>
    <name evidence="2" type="ORF">DAMNIGENAA_32820</name>
</gene>
<feature type="domain" description="DUF4178" evidence="1">
    <location>
        <begin position="29"/>
        <end position="171"/>
    </location>
</feature>
<proteinExistence type="predicted"/>
<comment type="caution">
    <text evidence="2">The sequence shown here is derived from an EMBL/GenBank/DDBJ whole genome shotgun (WGS) entry which is preliminary data.</text>
</comment>
<dbReference type="Proteomes" id="UP001144372">
    <property type="component" value="Unassembled WGS sequence"/>
</dbReference>
<organism evidence="2 3">
    <name type="scientific">Desulforhabdus amnigena</name>
    <dbReference type="NCBI Taxonomy" id="40218"/>
    <lineage>
        <taxon>Bacteria</taxon>
        <taxon>Pseudomonadati</taxon>
        <taxon>Thermodesulfobacteriota</taxon>
        <taxon>Syntrophobacteria</taxon>
        <taxon>Syntrophobacterales</taxon>
        <taxon>Syntrophobacteraceae</taxon>
        <taxon>Desulforhabdus</taxon>
    </lineage>
</organism>
<keyword evidence="3" id="KW-1185">Reference proteome</keyword>
<dbReference type="InterPro" id="IPR025235">
    <property type="entry name" value="DUF4178"/>
</dbReference>